<dbReference type="AlphaFoldDB" id="A6TT51"/>
<evidence type="ECO:0000313" key="2">
    <source>
        <dbReference type="Proteomes" id="UP000001572"/>
    </source>
</evidence>
<keyword evidence="2" id="KW-1185">Reference proteome</keyword>
<dbReference type="InterPro" id="IPR036188">
    <property type="entry name" value="FAD/NAD-bd_sf"/>
</dbReference>
<evidence type="ECO:0000313" key="1">
    <source>
        <dbReference type="EMBL" id="ABR49369.1"/>
    </source>
</evidence>
<sequence length="47" mass="4922">MIMKYTEILDTDGNVIPGLYGAGRVYGNDTMGNVVFGKIAGKNAAGK</sequence>
<organism evidence="1 2">
    <name type="scientific">Alkaliphilus metalliredigens (strain QYMF)</name>
    <dbReference type="NCBI Taxonomy" id="293826"/>
    <lineage>
        <taxon>Bacteria</taxon>
        <taxon>Bacillati</taxon>
        <taxon>Bacillota</taxon>
        <taxon>Clostridia</taxon>
        <taxon>Peptostreptococcales</taxon>
        <taxon>Natronincolaceae</taxon>
        <taxon>Alkaliphilus</taxon>
    </lineage>
</organism>
<dbReference type="Proteomes" id="UP000001572">
    <property type="component" value="Chromosome"/>
</dbReference>
<dbReference type="KEGG" id="amt:Amet_3231"/>
<proteinExistence type="predicted"/>
<reference evidence="2" key="1">
    <citation type="journal article" date="2016" name="Genome Announc.">
        <title>Complete genome sequence of Alkaliphilus metalliredigens strain QYMF, an alkaliphilic and metal-reducing bacterium isolated from borax-contaminated leachate ponds.</title>
        <authorList>
            <person name="Hwang C."/>
            <person name="Copeland A."/>
            <person name="Lucas S."/>
            <person name="Lapidus A."/>
            <person name="Barry K."/>
            <person name="Detter J.C."/>
            <person name="Glavina Del Rio T."/>
            <person name="Hammon N."/>
            <person name="Israni S."/>
            <person name="Dalin E."/>
            <person name="Tice H."/>
            <person name="Pitluck S."/>
            <person name="Chertkov O."/>
            <person name="Brettin T."/>
            <person name="Bruce D."/>
            <person name="Han C."/>
            <person name="Schmutz J."/>
            <person name="Larimer F."/>
            <person name="Land M.L."/>
            <person name="Hauser L."/>
            <person name="Kyrpides N."/>
            <person name="Mikhailova N."/>
            <person name="Ye Q."/>
            <person name="Zhou J."/>
            <person name="Richardson P."/>
            <person name="Fields M.W."/>
        </authorList>
    </citation>
    <scope>NUCLEOTIDE SEQUENCE [LARGE SCALE GENOMIC DNA]</scope>
    <source>
        <strain evidence="2">QYMF</strain>
    </source>
</reference>
<accession>A6TT51</accession>
<gene>
    <name evidence="1" type="ordered locus">Amet_3231</name>
</gene>
<dbReference type="EMBL" id="CP000724">
    <property type="protein sequence ID" value="ABR49369.1"/>
    <property type="molecule type" value="Genomic_DNA"/>
</dbReference>
<dbReference type="HOGENOM" id="CLU_3163857_0_0_9"/>
<name>A6TT51_ALKMQ</name>
<dbReference type="STRING" id="293826.Amet_3231"/>
<protein>
    <submittedName>
        <fullName evidence="1">Uncharacterized protein</fullName>
    </submittedName>
</protein>
<dbReference type="Gene3D" id="3.50.50.60">
    <property type="entry name" value="FAD/NAD(P)-binding domain"/>
    <property type="match status" value="1"/>
</dbReference>